<evidence type="ECO:0000313" key="2">
    <source>
        <dbReference type="Proteomes" id="UP001358586"/>
    </source>
</evidence>
<name>A0ABR0N9V4_GOSAR</name>
<keyword evidence="2" id="KW-1185">Reference proteome</keyword>
<gene>
    <name evidence="1" type="ORF">PVK06_041818</name>
</gene>
<evidence type="ECO:0000313" key="1">
    <source>
        <dbReference type="EMBL" id="KAK5787165.1"/>
    </source>
</evidence>
<dbReference type="Gene3D" id="3.60.10.10">
    <property type="entry name" value="Endonuclease/exonuclease/phosphatase"/>
    <property type="match status" value="1"/>
</dbReference>
<organism evidence="1 2">
    <name type="scientific">Gossypium arboreum</name>
    <name type="common">Tree cotton</name>
    <name type="synonym">Gossypium nanking</name>
    <dbReference type="NCBI Taxonomy" id="29729"/>
    <lineage>
        <taxon>Eukaryota</taxon>
        <taxon>Viridiplantae</taxon>
        <taxon>Streptophyta</taxon>
        <taxon>Embryophyta</taxon>
        <taxon>Tracheophyta</taxon>
        <taxon>Spermatophyta</taxon>
        <taxon>Magnoliopsida</taxon>
        <taxon>eudicotyledons</taxon>
        <taxon>Gunneridae</taxon>
        <taxon>Pentapetalae</taxon>
        <taxon>rosids</taxon>
        <taxon>malvids</taxon>
        <taxon>Malvales</taxon>
        <taxon>Malvaceae</taxon>
        <taxon>Malvoideae</taxon>
        <taxon>Gossypium</taxon>
    </lineage>
</organism>
<reference evidence="1 2" key="1">
    <citation type="submission" date="2023-03" db="EMBL/GenBank/DDBJ databases">
        <title>WGS of Gossypium arboreum.</title>
        <authorList>
            <person name="Yu D."/>
        </authorList>
    </citation>
    <scope>NUCLEOTIDE SEQUENCE [LARGE SCALE GENOMIC DNA]</scope>
    <source>
        <tissue evidence="1">Leaf</tissue>
    </source>
</reference>
<protein>
    <submittedName>
        <fullName evidence="1">Uncharacterized protein</fullName>
    </submittedName>
</protein>
<comment type="caution">
    <text evidence="1">The sequence shown here is derived from an EMBL/GenBank/DDBJ whole genome shotgun (WGS) entry which is preliminary data.</text>
</comment>
<dbReference type="Proteomes" id="UP001358586">
    <property type="component" value="Chromosome 11"/>
</dbReference>
<dbReference type="EMBL" id="JARKNE010000011">
    <property type="protein sequence ID" value="KAK5787165.1"/>
    <property type="molecule type" value="Genomic_DNA"/>
</dbReference>
<dbReference type="SUPFAM" id="SSF56219">
    <property type="entry name" value="DNase I-like"/>
    <property type="match status" value="1"/>
</dbReference>
<accession>A0ABR0N9V4</accession>
<sequence length="65" mass="7406">MIVVEGKWKDDGMEATMINEYASNAFSEQRVLWGELKKRRKQFQSPWILGGDFNAVKIEGDSGGR</sequence>
<proteinExistence type="predicted"/>
<dbReference type="InterPro" id="IPR036691">
    <property type="entry name" value="Endo/exonu/phosph_ase_sf"/>
</dbReference>